<evidence type="ECO:0000313" key="2">
    <source>
        <dbReference type="EMBL" id="KIO02005.1"/>
    </source>
</evidence>
<reference evidence="3" key="2">
    <citation type="submission" date="2015-01" db="EMBL/GenBank/DDBJ databases">
        <title>Evolutionary Origins and Diversification of the Mycorrhizal Mutualists.</title>
        <authorList>
            <consortium name="DOE Joint Genome Institute"/>
            <consortium name="Mycorrhizal Genomics Consortium"/>
            <person name="Kohler A."/>
            <person name="Kuo A."/>
            <person name="Nagy L.G."/>
            <person name="Floudas D."/>
            <person name="Copeland A."/>
            <person name="Barry K.W."/>
            <person name="Cichocki N."/>
            <person name="Veneault-Fourrey C."/>
            <person name="LaButti K."/>
            <person name="Lindquist E.A."/>
            <person name="Lipzen A."/>
            <person name="Lundell T."/>
            <person name="Morin E."/>
            <person name="Murat C."/>
            <person name="Riley R."/>
            <person name="Ohm R."/>
            <person name="Sun H."/>
            <person name="Tunlid A."/>
            <person name="Henrissat B."/>
            <person name="Grigoriev I.V."/>
            <person name="Hibbett D.S."/>
            <person name="Martin F."/>
        </authorList>
    </citation>
    <scope>NUCLEOTIDE SEQUENCE [LARGE SCALE GENOMIC DNA]</scope>
    <source>
        <strain evidence="3">Marx 270</strain>
    </source>
</reference>
<dbReference type="Proteomes" id="UP000054217">
    <property type="component" value="Unassembled WGS sequence"/>
</dbReference>
<reference evidence="2 3" key="1">
    <citation type="submission" date="2014-04" db="EMBL/GenBank/DDBJ databases">
        <authorList>
            <consortium name="DOE Joint Genome Institute"/>
            <person name="Kuo A."/>
            <person name="Kohler A."/>
            <person name="Costa M.D."/>
            <person name="Nagy L.G."/>
            <person name="Floudas D."/>
            <person name="Copeland A."/>
            <person name="Barry K.W."/>
            <person name="Cichocki N."/>
            <person name="Veneault-Fourrey C."/>
            <person name="LaButti K."/>
            <person name="Lindquist E.A."/>
            <person name="Lipzen A."/>
            <person name="Lundell T."/>
            <person name="Morin E."/>
            <person name="Murat C."/>
            <person name="Sun H."/>
            <person name="Tunlid A."/>
            <person name="Henrissat B."/>
            <person name="Grigoriev I.V."/>
            <person name="Hibbett D.S."/>
            <person name="Martin F."/>
            <person name="Nordberg H.P."/>
            <person name="Cantor M.N."/>
            <person name="Hua S.X."/>
        </authorList>
    </citation>
    <scope>NUCLEOTIDE SEQUENCE [LARGE SCALE GENOMIC DNA]</scope>
    <source>
        <strain evidence="2 3">Marx 270</strain>
    </source>
</reference>
<gene>
    <name evidence="2" type="ORF">M404DRAFT_28232</name>
</gene>
<dbReference type="HOGENOM" id="CLU_267764_0_0_1"/>
<protein>
    <submittedName>
        <fullName evidence="2">Uncharacterized protein</fullName>
    </submittedName>
</protein>
<feature type="region of interest" description="Disordered" evidence="1">
    <location>
        <begin position="787"/>
        <end position="811"/>
    </location>
</feature>
<dbReference type="Pfam" id="PF18759">
    <property type="entry name" value="Plavaka"/>
    <property type="match status" value="1"/>
</dbReference>
<accession>A0A0C3NM62</accession>
<evidence type="ECO:0000313" key="3">
    <source>
        <dbReference type="Proteomes" id="UP000054217"/>
    </source>
</evidence>
<name>A0A0C3NM62_PISTI</name>
<organism evidence="2 3">
    <name type="scientific">Pisolithus tinctorius Marx 270</name>
    <dbReference type="NCBI Taxonomy" id="870435"/>
    <lineage>
        <taxon>Eukaryota</taxon>
        <taxon>Fungi</taxon>
        <taxon>Dikarya</taxon>
        <taxon>Basidiomycota</taxon>
        <taxon>Agaricomycotina</taxon>
        <taxon>Agaricomycetes</taxon>
        <taxon>Agaricomycetidae</taxon>
        <taxon>Boletales</taxon>
        <taxon>Sclerodermatineae</taxon>
        <taxon>Pisolithaceae</taxon>
        <taxon>Pisolithus</taxon>
    </lineage>
</organism>
<dbReference type="AlphaFoldDB" id="A0A0C3NM62"/>
<dbReference type="EMBL" id="KN831984">
    <property type="protein sequence ID" value="KIO02005.1"/>
    <property type="molecule type" value="Genomic_DNA"/>
</dbReference>
<evidence type="ECO:0000256" key="1">
    <source>
        <dbReference type="SAM" id="MobiDB-lite"/>
    </source>
</evidence>
<dbReference type="InterPro" id="IPR041078">
    <property type="entry name" value="Plavaka"/>
</dbReference>
<dbReference type="InParanoid" id="A0A0C3NM62"/>
<keyword evidence="3" id="KW-1185">Reference proteome</keyword>
<feature type="region of interest" description="Disordered" evidence="1">
    <location>
        <begin position="701"/>
        <end position="729"/>
    </location>
</feature>
<dbReference type="OrthoDB" id="3239511at2759"/>
<proteinExistence type="predicted"/>
<sequence length="1230" mass="139538">MPPHRTYQRSKESSTKQPCKHCRNLYLPQGIKKHETSCVKEHVNRKERDKHNKAYIRDVHRTEIAKEAIAATSSLLVHPGITRSLGSAAAVIPVPLRQLSAGPSQSIPGSPTGFALNEDDVLMGMVSPRGRNTLDSAQVAGHSVNSAVLDVRNDHHPKFKTEFHPHSKHPTLFQSAEEFGQQNLKYMALDHEPWRPFALEGNYIFATVAVEARLSSTQVDSLLKLIHCIWQGTASITLHNDAGLRTALDRAVAQLTPFSKFEIAAPYKGSDVTFPIHICPLWDWALDLLQNPSLALHFVWDAERVFKLDGETYEHFYTEPWTGDRWWDIQVPELASEERKTGYVNFKCVVWHEAFYKLLEKVAELSKVGYLHECYENIRRWLFPVILILSADYEELCVMTLIQGTKCKFPCPFCLVPLEELWDLSKTYEMHTTKQHQEALVLYEQKKSAGEKKLKSLGLRPIKNIFWLVEHSEPEQAASFEPLHSLHGSLGGKHMHEELKIVVNELGRDFETCLEEQVSAFPCWRGLAHFDTVIHITFSDGNKMRDLTRQCFYTALDILMSTTSQVGYQLLHMICSYLQLETLIGLDIHTEVTLGMIEDELLVFRGELKVFCSFDCLKDNWNFPKVHLWKHVTHDIRSKGAVRNYSARPNEKMHGLLKDAYQDRSNRKDVAGQILHIDHHRFAIKLIQARIDAENKRVTHFTDNEDNDEPFEGNTRLGAPQQPSTLSDVENTHRDDQAFEGFYQRLEIFLNTCLPTYGYPLNAWIRLQGTDTFSFVGMPEDFTDALRNVDSDSSGADSHLDHSDDNETSDLEELREWQRIMHEPPPDASAPQLRSALGATQLAYSRLHIQMKQLRIGYNSLLSTLPQSHKKAVENNLNTILDNNIIAQAKKYCFFYHFWVPKDVFPLITLPPGYDLTDPAHWSMPESKIAGFKAEPYFMLPSNLKVHATTYSNFGCVFSNAVGAERPNILKPVKDNAQQLFAHLELSANLFANENSRALCGSNEAVRVLLKMHPRNIDACYTPLSPILFPKPDAPVARDLFKTPLLVNVWYLLSSDRELMTIGEESGFRYQDDFEYFIELLSHPSKREWSLEVMEFFNQGVWNASSNTSANAALGSSNDTSVASTWESDILAQLDGPRQPTPPPDLHFNRPNSTSISHHMPEATHGRAADLVVISQANSVSLALSVDVSNLSLGGSHTSALPSVSSRGRELPVEEVILAQGWLKFQWLHQ</sequence>